<reference evidence="10" key="1">
    <citation type="submission" date="2015-08" db="EMBL/GenBank/DDBJ databases">
        <title>Complete DNA Sequence of Pseudomonas syringae pv. actinidiae, the Causal Agent of Kiwifruit Canker Disease.</title>
        <authorList>
            <person name="Rikkerink E.H.A."/>
            <person name="Fineran P.C."/>
        </authorList>
    </citation>
    <scope>NUCLEOTIDE SEQUENCE</scope>
    <source>
        <strain evidence="10">DSM 13666</strain>
    </source>
</reference>
<dbReference type="GO" id="GO:0005737">
    <property type="term" value="C:cytoplasm"/>
    <property type="evidence" value="ECO:0007669"/>
    <property type="project" value="UniProtKB-SubCell"/>
</dbReference>
<keyword evidence="5 8" id="KW-0460">Magnesium</keyword>
<feature type="binding site" evidence="8">
    <location>
        <position position="102"/>
    </location>
    <ligand>
        <name>Mg(2+)</name>
        <dbReference type="ChEBI" id="CHEBI:18420"/>
    </ligand>
</feature>
<dbReference type="Pfam" id="PF12804">
    <property type="entry name" value="NTP_transf_3"/>
    <property type="match status" value="1"/>
</dbReference>
<dbReference type="GeneID" id="87598538"/>
<evidence type="ECO:0000256" key="2">
    <source>
        <dbReference type="ARBA" id="ARBA00022679"/>
    </source>
</evidence>
<comment type="caution">
    <text evidence="10">The sequence shown here is derived from an EMBL/GenBank/DDBJ whole genome shotgun (WGS) entry which is preliminary data.</text>
</comment>
<feature type="binding site" evidence="8">
    <location>
        <position position="23"/>
    </location>
    <ligand>
        <name>GTP</name>
        <dbReference type="ChEBI" id="CHEBI:37565"/>
    </ligand>
</feature>
<evidence type="ECO:0000256" key="3">
    <source>
        <dbReference type="ARBA" id="ARBA00022723"/>
    </source>
</evidence>
<dbReference type="GO" id="GO:0061603">
    <property type="term" value="F:molybdenum cofactor guanylyltransferase activity"/>
    <property type="evidence" value="ECO:0007669"/>
    <property type="project" value="UniProtKB-EC"/>
</dbReference>
<keyword evidence="1 8" id="KW-0963">Cytoplasm</keyword>
<feature type="domain" description="MobA-like NTP transferase" evidence="9">
    <location>
        <begin position="8"/>
        <end position="158"/>
    </location>
</feature>
<comment type="cofactor">
    <cofactor evidence="8">
        <name>Mg(2+)</name>
        <dbReference type="ChEBI" id="CHEBI:18420"/>
    </cofactor>
</comment>
<dbReference type="CDD" id="cd02503">
    <property type="entry name" value="MobA"/>
    <property type="match status" value="1"/>
</dbReference>
<keyword evidence="10" id="KW-0548">Nucleotidyltransferase</keyword>
<comment type="subcellular location">
    <subcellularLocation>
        <location evidence="8">Cytoplasm</location>
    </subcellularLocation>
</comment>
<evidence type="ECO:0000256" key="7">
    <source>
        <dbReference type="ARBA" id="ARBA00023150"/>
    </source>
</evidence>
<feature type="binding site" evidence="8">
    <location>
        <position position="102"/>
    </location>
    <ligand>
        <name>GTP</name>
        <dbReference type="ChEBI" id="CHEBI:37565"/>
    </ligand>
</feature>
<dbReference type="EC" id="2.7.7.77" evidence="8"/>
<dbReference type="HAMAP" id="MF_00316">
    <property type="entry name" value="MobA"/>
    <property type="match status" value="1"/>
</dbReference>
<keyword evidence="6 8" id="KW-0342">GTP-binding</keyword>
<gene>
    <name evidence="8" type="primary">mobA</name>
    <name evidence="10" type="ORF">AMD02_04670</name>
</gene>
<comment type="function">
    <text evidence="8">Transfers a GMP moiety from GTP to Mo-molybdopterin (Mo-MPT) cofactor (Moco or molybdenum cofactor) to form Mo-molybdopterin guanine dinucleotide (Mo-MGD) cofactor.</text>
</comment>
<dbReference type="RefSeq" id="WP_053430596.1">
    <property type="nucleotide sequence ID" value="NZ_CP040441.1"/>
</dbReference>
<dbReference type="GO" id="GO:0046872">
    <property type="term" value="F:metal ion binding"/>
    <property type="evidence" value="ECO:0007669"/>
    <property type="project" value="UniProtKB-KW"/>
</dbReference>
<organism evidence="10">
    <name type="scientific">Halalkalibacterium halodurans</name>
    <name type="common">Bacillus halodurans</name>
    <dbReference type="NCBI Taxonomy" id="86665"/>
    <lineage>
        <taxon>Bacteria</taxon>
        <taxon>Bacillati</taxon>
        <taxon>Bacillota</taxon>
        <taxon>Bacilli</taxon>
        <taxon>Bacillales</taxon>
        <taxon>Bacillaceae</taxon>
        <taxon>Halalkalibacterium (ex Joshi et al. 2022)</taxon>
    </lineage>
</organism>
<dbReference type="PANTHER" id="PTHR19136:SF81">
    <property type="entry name" value="MOLYBDENUM COFACTOR GUANYLYLTRANSFERASE"/>
    <property type="match status" value="1"/>
</dbReference>
<sequence>MNHLDRIGVILAGGKSTRFGRPKAMVQYQERYFYEASLDALQHHTDQVLIISHPTLTNQFRRNEGIRVIEDDPRYQGCGPLAGIFTAIEKESAYWYLTAPCDTPFLKKEIYDILFSYLDQEPDKKAVIPVVNGRKQPLIGLYHRSCLAPIQSLLEQKRYKVGFLFQLVDTLFVEDKAFEQLHSSFVNINRPEDLSEWT</sequence>
<dbReference type="InterPro" id="IPR029044">
    <property type="entry name" value="Nucleotide-diphossugar_trans"/>
</dbReference>
<feature type="binding site" evidence="8">
    <location>
        <position position="71"/>
    </location>
    <ligand>
        <name>GTP</name>
        <dbReference type="ChEBI" id="CHEBI:37565"/>
    </ligand>
</feature>
<keyword evidence="2 8" id="KW-0808">Transferase</keyword>
<dbReference type="InterPro" id="IPR025877">
    <property type="entry name" value="MobA-like_NTP_Trfase"/>
</dbReference>
<keyword evidence="4 8" id="KW-0547">Nucleotide-binding</keyword>
<dbReference type="PANTHER" id="PTHR19136">
    <property type="entry name" value="MOLYBDENUM COFACTOR GUANYLYLTRANSFERASE"/>
    <property type="match status" value="1"/>
</dbReference>
<proteinExistence type="inferred from homology"/>
<keyword evidence="7 8" id="KW-0501">Molybdenum cofactor biosynthesis</keyword>
<evidence type="ECO:0000256" key="8">
    <source>
        <dbReference type="HAMAP-Rule" id="MF_00316"/>
    </source>
</evidence>
<keyword evidence="3 8" id="KW-0479">Metal-binding</keyword>
<dbReference type="Gene3D" id="3.90.550.10">
    <property type="entry name" value="Spore Coat Polysaccharide Biosynthesis Protein SpsA, Chain A"/>
    <property type="match status" value="1"/>
</dbReference>
<dbReference type="AlphaFoldDB" id="A0A0M0KIH0"/>
<accession>A0A0M0KIH0</accession>
<comment type="domain">
    <text evidence="8">The N-terminal domain determines nucleotide recognition and specific binding, while the C-terminal domain determines the specific binding to the target protein.</text>
</comment>
<protein>
    <recommendedName>
        <fullName evidence="8">Probable molybdenum cofactor guanylyltransferase</fullName>
        <shortName evidence="8">MoCo guanylyltransferase</shortName>
        <ecNumber evidence="8">2.7.7.77</ecNumber>
    </recommendedName>
    <alternativeName>
        <fullName evidence="8">GTP:molybdopterin guanylyltransferase</fullName>
    </alternativeName>
    <alternativeName>
        <fullName evidence="8">Mo-MPT guanylyltransferase</fullName>
    </alternativeName>
    <alternativeName>
        <fullName evidence="8">Molybdopterin guanylyltransferase</fullName>
    </alternativeName>
    <alternativeName>
        <fullName evidence="8">Molybdopterin-guanine dinucleotide synthase</fullName>
        <shortName evidence="8">MGD synthase</shortName>
    </alternativeName>
</protein>
<dbReference type="InterPro" id="IPR013482">
    <property type="entry name" value="Molybde_CF_guanTrfase"/>
</dbReference>
<evidence type="ECO:0000259" key="9">
    <source>
        <dbReference type="Pfam" id="PF12804"/>
    </source>
</evidence>
<evidence type="ECO:0000256" key="4">
    <source>
        <dbReference type="ARBA" id="ARBA00022741"/>
    </source>
</evidence>
<dbReference type="GO" id="GO:0006777">
    <property type="term" value="P:Mo-molybdopterin cofactor biosynthetic process"/>
    <property type="evidence" value="ECO:0007669"/>
    <property type="project" value="UniProtKB-KW"/>
</dbReference>
<evidence type="ECO:0000256" key="5">
    <source>
        <dbReference type="ARBA" id="ARBA00022842"/>
    </source>
</evidence>
<comment type="catalytic activity">
    <reaction evidence="8">
        <text>Mo-molybdopterin + GTP + H(+) = Mo-molybdopterin guanine dinucleotide + diphosphate</text>
        <dbReference type="Rhea" id="RHEA:34243"/>
        <dbReference type="ChEBI" id="CHEBI:15378"/>
        <dbReference type="ChEBI" id="CHEBI:33019"/>
        <dbReference type="ChEBI" id="CHEBI:37565"/>
        <dbReference type="ChEBI" id="CHEBI:71302"/>
        <dbReference type="ChEBI" id="CHEBI:71310"/>
        <dbReference type="EC" id="2.7.7.77"/>
    </reaction>
</comment>
<evidence type="ECO:0000313" key="10">
    <source>
        <dbReference type="EMBL" id="KOO38233.1"/>
    </source>
</evidence>
<feature type="binding site" evidence="8">
    <location>
        <begin position="11"/>
        <end position="13"/>
    </location>
    <ligand>
        <name>GTP</name>
        <dbReference type="ChEBI" id="CHEBI:37565"/>
    </ligand>
</feature>
<name>A0A0M0KIH0_ALKHA</name>
<comment type="caution">
    <text evidence="8">Lacks conserved residue(s) required for the propagation of feature annotation.</text>
</comment>
<dbReference type="EMBL" id="LILD01000001">
    <property type="protein sequence ID" value="KOO38233.1"/>
    <property type="molecule type" value="Genomic_DNA"/>
</dbReference>
<comment type="similarity">
    <text evidence="8">Belongs to the MobA family.</text>
</comment>
<dbReference type="PATRIC" id="fig|136160.3.peg.1207"/>
<dbReference type="SUPFAM" id="SSF53448">
    <property type="entry name" value="Nucleotide-diphospho-sugar transferases"/>
    <property type="match status" value="1"/>
</dbReference>
<evidence type="ECO:0000256" key="6">
    <source>
        <dbReference type="ARBA" id="ARBA00023134"/>
    </source>
</evidence>
<dbReference type="GO" id="GO:0005525">
    <property type="term" value="F:GTP binding"/>
    <property type="evidence" value="ECO:0007669"/>
    <property type="project" value="UniProtKB-UniRule"/>
</dbReference>
<evidence type="ECO:0000256" key="1">
    <source>
        <dbReference type="ARBA" id="ARBA00022490"/>
    </source>
</evidence>